<evidence type="ECO:0000313" key="2">
    <source>
        <dbReference type="EMBL" id="KAF8770995.1"/>
    </source>
</evidence>
<evidence type="ECO:0000313" key="3">
    <source>
        <dbReference type="Proteomes" id="UP000807504"/>
    </source>
</evidence>
<gene>
    <name evidence="2" type="ORF">HNY73_018459</name>
</gene>
<dbReference type="AlphaFoldDB" id="A0A8T0EGB7"/>
<dbReference type="SUPFAM" id="SSF54695">
    <property type="entry name" value="POZ domain"/>
    <property type="match status" value="1"/>
</dbReference>
<dbReference type="InterPro" id="IPR011333">
    <property type="entry name" value="SKP1/BTB/POZ_sf"/>
</dbReference>
<dbReference type="Pfam" id="PF00651">
    <property type="entry name" value="BTB"/>
    <property type="match status" value="1"/>
</dbReference>
<dbReference type="Gene3D" id="1.25.40.420">
    <property type="match status" value="1"/>
</dbReference>
<dbReference type="SMART" id="SM00225">
    <property type="entry name" value="BTB"/>
    <property type="match status" value="1"/>
</dbReference>
<comment type="caution">
    <text evidence="2">The sequence shown here is derived from an EMBL/GenBank/DDBJ whole genome shotgun (WGS) entry which is preliminary data.</text>
</comment>
<feature type="domain" description="BTB" evidence="1">
    <location>
        <begin position="149"/>
        <end position="211"/>
    </location>
</feature>
<dbReference type="CDD" id="cd14733">
    <property type="entry name" value="BACK"/>
    <property type="match status" value="1"/>
</dbReference>
<sequence length="304" mass="35506">MKWSINNAQKIPERIKSPKFSFAPGFHKDWYLTIHYTEDGSICILLNRDSKDDQPVRVESETCVIDGSGERFPVKIRSIFDSKETHVICNHLCIFSKESLDCTLHLEFSFVLYGLEVETEISYRDDESIDDADETGKNFSDMMQNEKLADVQIHVGTEVFTAHKFIIRLRAPKFVDKHLRYGNKTTLRNFNPEIFKSLISYIYKNEVSVVQLSQCPKELYEVAGRYELKRLQKICTQELKRKLTLENVVEYLKMAEDYKEESLQRAASLFIKKNLDAMYQRTDWTTLIAARPNLESEVLHSSKY</sequence>
<proteinExistence type="predicted"/>
<reference evidence="2" key="2">
    <citation type="submission" date="2020-06" db="EMBL/GenBank/DDBJ databases">
        <authorList>
            <person name="Sheffer M."/>
        </authorList>
    </citation>
    <scope>NUCLEOTIDE SEQUENCE</scope>
</reference>
<dbReference type="EMBL" id="JABXBU010002228">
    <property type="protein sequence ID" value="KAF8770995.1"/>
    <property type="molecule type" value="Genomic_DNA"/>
</dbReference>
<dbReference type="Gene3D" id="3.30.710.10">
    <property type="entry name" value="Potassium Channel Kv1.1, Chain A"/>
    <property type="match status" value="1"/>
</dbReference>
<reference evidence="2" key="1">
    <citation type="journal article" date="2020" name="bioRxiv">
        <title>Chromosome-level reference genome of the European wasp spider Argiope bruennichi: a resource for studies on range expansion and evolutionary adaptation.</title>
        <authorList>
            <person name="Sheffer M.M."/>
            <person name="Hoppe A."/>
            <person name="Krehenwinkel H."/>
            <person name="Uhl G."/>
            <person name="Kuss A.W."/>
            <person name="Jensen L."/>
            <person name="Jensen C."/>
            <person name="Gillespie R.G."/>
            <person name="Hoff K.J."/>
            <person name="Prost S."/>
        </authorList>
    </citation>
    <scope>NUCLEOTIDE SEQUENCE</scope>
</reference>
<protein>
    <submittedName>
        <fullName evidence="2">TD and POZ domain-containing protein 5</fullName>
    </submittedName>
</protein>
<name>A0A8T0EGB7_ARGBR</name>
<accession>A0A8T0EGB7</accession>
<organism evidence="2 3">
    <name type="scientific">Argiope bruennichi</name>
    <name type="common">Wasp spider</name>
    <name type="synonym">Aranea bruennichi</name>
    <dbReference type="NCBI Taxonomy" id="94029"/>
    <lineage>
        <taxon>Eukaryota</taxon>
        <taxon>Metazoa</taxon>
        <taxon>Ecdysozoa</taxon>
        <taxon>Arthropoda</taxon>
        <taxon>Chelicerata</taxon>
        <taxon>Arachnida</taxon>
        <taxon>Araneae</taxon>
        <taxon>Araneomorphae</taxon>
        <taxon>Entelegynae</taxon>
        <taxon>Araneoidea</taxon>
        <taxon>Araneidae</taxon>
        <taxon>Argiope</taxon>
    </lineage>
</organism>
<dbReference type="Proteomes" id="UP000807504">
    <property type="component" value="Unassembled WGS sequence"/>
</dbReference>
<dbReference type="PANTHER" id="PTHR24413">
    <property type="entry name" value="SPECKLE-TYPE POZ PROTEIN"/>
    <property type="match status" value="1"/>
</dbReference>
<dbReference type="PROSITE" id="PS50097">
    <property type="entry name" value="BTB"/>
    <property type="match status" value="1"/>
</dbReference>
<evidence type="ECO:0000259" key="1">
    <source>
        <dbReference type="PROSITE" id="PS50097"/>
    </source>
</evidence>
<keyword evidence="3" id="KW-1185">Reference proteome</keyword>
<dbReference type="InterPro" id="IPR000210">
    <property type="entry name" value="BTB/POZ_dom"/>
</dbReference>